<dbReference type="AlphaFoldDB" id="A0ABD1JAK6"/>
<dbReference type="SMART" id="SM00980">
    <property type="entry name" value="THAP"/>
    <property type="match status" value="1"/>
</dbReference>
<dbReference type="InterPro" id="IPR038441">
    <property type="entry name" value="THAP_Znf_sf"/>
</dbReference>
<dbReference type="PANTHER" id="PTHR47577:SF2">
    <property type="entry name" value="THAP DOMAIN CONTAINING 9"/>
    <property type="match status" value="1"/>
</dbReference>
<keyword evidence="2 5" id="KW-0863">Zinc-finger</keyword>
<dbReference type="Pfam" id="PF21788">
    <property type="entry name" value="TNP-like_GBD"/>
    <property type="match status" value="1"/>
</dbReference>
<dbReference type="Pfam" id="PF05485">
    <property type="entry name" value="THAP"/>
    <property type="match status" value="1"/>
</dbReference>
<dbReference type="InterPro" id="IPR006612">
    <property type="entry name" value="THAP_Znf"/>
</dbReference>
<feature type="compositionally biased region" description="Basic residues" evidence="7">
    <location>
        <begin position="88"/>
        <end position="99"/>
    </location>
</feature>
<evidence type="ECO:0000256" key="1">
    <source>
        <dbReference type="ARBA" id="ARBA00022723"/>
    </source>
</evidence>
<reference evidence="9 10" key="1">
    <citation type="submission" date="2024-09" db="EMBL/GenBank/DDBJ databases">
        <title>A chromosome-level genome assembly of Gray's grenadier anchovy, Coilia grayii.</title>
        <authorList>
            <person name="Fu Z."/>
        </authorList>
    </citation>
    <scope>NUCLEOTIDE SEQUENCE [LARGE SCALE GENOMIC DNA]</scope>
    <source>
        <strain evidence="9">G4</strain>
        <tissue evidence="9">Muscle</tissue>
    </source>
</reference>
<proteinExistence type="predicted"/>
<keyword evidence="10" id="KW-1185">Reference proteome</keyword>
<evidence type="ECO:0000256" key="4">
    <source>
        <dbReference type="ARBA" id="ARBA00023125"/>
    </source>
</evidence>
<evidence type="ECO:0000259" key="8">
    <source>
        <dbReference type="PROSITE" id="PS50950"/>
    </source>
</evidence>
<feature type="coiled-coil region" evidence="6">
    <location>
        <begin position="139"/>
        <end position="190"/>
    </location>
</feature>
<sequence length="826" mass="92669">MPDFCAAYGCSNQRTETSKDNAVTFHRFPKEGARRQAWVQALKREGFVPKPRTLICSCHFVPDDFDRTGQTVRLREGAIPSIFNFPKHLSKRSRSRSSRTSKSAGEPYPTQQAPAREPGVSVTAVLQDHQYCLDPVTTKKKLKEYQDQIEKLRRELRNAKDRERRQRKTVRCLLQELKEKNMLTEELQQKLDFYSGRWLQTVDASPGLNICLLDMLQKRKLEDPDRFGQVCMMVDGMSIKRQMQYEAHTRTMRGLVDLGMGLDETAVAKEALVFMVVGLKGHWKLPIAFYFVSTVSPDPQKILLLNALEALHDRGIKVVCVTMDGHISNIAMCNMLGCQLKLDGHPLKTSFTHPSSGEDVHLIMDPCHMLKLARNMLKNYGSIISPSGTVKWQHIVDLNDVQEREGLHAANKITRRHVDFEGQKMKVSVAAQTLSRSVALALTALKDAGYQQFTASSATVEFIQVIDRLFDLMNSRNPRAGGFKSPLGSRNWEEMLGFMAEARSYLASLKMIDGTPLHRSRRYLSVMGFIINISSFTTMIPALLETQQYVCTYRFSQDHLELFFNSVRASGGWNNNPSVVGFTNYFRHVMVRCGINPGETGNVQAQDGTACLSAIAISSAVPADDDDDDDENDNFILPSPYDPTAGLVLDHTYLPNRFGALTENAIVYIAGFVVKCVQKKQKCEVCCSSLVSSALPSTLGDNYHLLALRNNGGLLIPSAGTVKVVQCAEQCIRRVCNVSSAACQCSEALLQRVVKAEIGSEDIFNLGNHIEETQDGIDNHHYNLISHILAAFYKLRQHHIAKLHTIQLQSKSLRRKLCKVVLFQGY</sequence>
<evidence type="ECO:0000256" key="2">
    <source>
        <dbReference type="ARBA" id="ARBA00022771"/>
    </source>
</evidence>
<dbReference type="Gene3D" id="6.20.210.20">
    <property type="entry name" value="THAP domain"/>
    <property type="match status" value="1"/>
</dbReference>
<keyword evidence="1" id="KW-0479">Metal-binding</keyword>
<dbReference type="Pfam" id="PF21789">
    <property type="entry name" value="TNP-like_RNaseH_C"/>
    <property type="match status" value="1"/>
</dbReference>
<keyword evidence="3" id="KW-0862">Zinc</keyword>
<dbReference type="CDD" id="cd22249">
    <property type="entry name" value="UDM1_RNF168_RNF169-like"/>
    <property type="match status" value="1"/>
</dbReference>
<keyword evidence="4 5" id="KW-0238">DNA-binding</keyword>
<evidence type="ECO:0000313" key="10">
    <source>
        <dbReference type="Proteomes" id="UP001591681"/>
    </source>
</evidence>
<dbReference type="Pfam" id="PF21787">
    <property type="entry name" value="TNP-like_RNaseH_N"/>
    <property type="match status" value="1"/>
</dbReference>
<evidence type="ECO:0000256" key="7">
    <source>
        <dbReference type="SAM" id="MobiDB-lite"/>
    </source>
</evidence>
<evidence type="ECO:0000256" key="6">
    <source>
        <dbReference type="SAM" id="Coils"/>
    </source>
</evidence>
<comment type="caution">
    <text evidence="9">The sequence shown here is derived from an EMBL/GenBank/DDBJ whole genome shotgun (WGS) entry which is preliminary data.</text>
</comment>
<dbReference type="Proteomes" id="UP001591681">
    <property type="component" value="Unassembled WGS sequence"/>
</dbReference>
<gene>
    <name evidence="9" type="ORF">ACEWY4_021519</name>
</gene>
<feature type="domain" description="THAP-type" evidence="8">
    <location>
        <begin position="1"/>
        <end position="83"/>
    </location>
</feature>
<evidence type="ECO:0000256" key="3">
    <source>
        <dbReference type="ARBA" id="ARBA00022833"/>
    </source>
</evidence>
<name>A0ABD1JAK6_9TELE</name>
<dbReference type="InterPro" id="IPR048367">
    <property type="entry name" value="TNP-like_RNaseH_C"/>
</dbReference>
<evidence type="ECO:0000313" key="9">
    <source>
        <dbReference type="EMBL" id="KAL2083746.1"/>
    </source>
</evidence>
<dbReference type="PROSITE" id="PS50950">
    <property type="entry name" value="ZF_THAP"/>
    <property type="match status" value="1"/>
</dbReference>
<keyword evidence="6" id="KW-0175">Coiled coil</keyword>
<protein>
    <recommendedName>
        <fullName evidence="8">THAP-type domain-containing protein</fullName>
    </recommendedName>
</protein>
<dbReference type="PANTHER" id="PTHR47577">
    <property type="entry name" value="THAP DOMAIN-CONTAINING PROTEIN 6"/>
    <property type="match status" value="1"/>
</dbReference>
<organism evidence="9 10">
    <name type="scientific">Coilia grayii</name>
    <name type="common">Gray's grenadier anchovy</name>
    <dbReference type="NCBI Taxonomy" id="363190"/>
    <lineage>
        <taxon>Eukaryota</taxon>
        <taxon>Metazoa</taxon>
        <taxon>Chordata</taxon>
        <taxon>Craniata</taxon>
        <taxon>Vertebrata</taxon>
        <taxon>Euteleostomi</taxon>
        <taxon>Actinopterygii</taxon>
        <taxon>Neopterygii</taxon>
        <taxon>Teleostei</taxon>
        <taxon>Clupei</taxon>
        <taxon>Clupeiformes</taxon>
        <taxon>Clupeoidei</taxon>
        <taxon>Engraulidae</taxon>
        <taxon>Coilinae</taxon>
        <taxon>Coilia</taxon>
    </lineage>
</organism>
<dbReference type="SUPFAM" id="SSF57716">
    <property type="entry name" value="Glucocorticoid receptor-like (DNA-binding domain)"/>
    <property type="match status" value="1"/>
</dbReference>
<feature type="region of interest" description="Disordered" evidence="7">
    <location>
        <begin position="85"/>
        <end position="120"/>
    </location>
</feature>
<dbReference type="SMART" id="SM00692">
    <property type="entry name" value="DM3"/>
    <property type="match status" value="1"/>
</dbReference>
<dbReference type="InterPro" id="IPR048365">
    <property type="entry name" value="TNP-like_RNaseH_N"/>
</dbReference>
<dbReference type="InterPro" id="IPR048366">
    <property type="entry name" value="TNP-like_GBD"/>
</dbReference>
<dbReference type="GO" id="GO:0003677">
    <property type="term" value="F:DNA binding"/>
    <property type="evidence" value="ECO:0007669"/>
    <property type="project" value="UniProtKB-UniRule"/>
</dbReference>
<dbReference type="GO" id="GO:0008270">
    <property type="term" value="F:zinc ion binding"/>
    <property type="evidence" value="ECO:0007669"/>
    <property type="project" value="UniProtKB-KW"/>
</dbReference>
<evidence type="ECO:0000256" key="5">
    <source>
        <dbReference type="PROSITE-ProRule" id="PRU00309"/>
    </source>
</evidence>
<dbReference type="EMBL" id="JBHFQA010000018">
    <property type="protein sequence ID" value="KAL2083746.1"/>
    <property type="molecule type" value="Genomic_DNA"/>
</dbReference>
<accession>A0ABD1JAK6</accession>